<dbReference type="AlphaFoldDB" id="A0A0A9BNZ6"/>
<dbReference type="EMBL" id="GBRH01233997">
    <property type="protein sequence ID" value="JAD63898.1"/>
    <property type="molecule type" value="Transcribed_RNA"/>
</dbReference>
<sequence length="18" mass="1934">MPGVGLEWHHSRSTTAAP</sequence>
<accession>A0A0A9BNZ6</accession>
<reference evidence="1" key="2">
    <citation type="journal article" date="2015" name="Data Brief">
        <title>Shoot transcriptome of the giant reed, Arundo donax.</title>
        <authorList>
            <person name="Barrero R.A."/>
            <person name="Guerrero F.D."/>
            <person name="Moolhuijzen P."/>
            <person name="Goolsby J.A."/>
            <person name="Tidwell J."/>
            <person name="Bellgard S.E."/>
            <person name="Bellgard M.I."/>
        </authorList>
    </citation>
    <scope>NUCLEOTIDE SEQUENCE</scope>
    <source>
        <tissue evidence="1">Shoot tissue taken approximately 20 cm above the soil surface</tissue>
    </source>
</reference>
<protein>
    <submittedName>
        <fullName evidence="1">Uncharacterized protein</fullName>
    </submittedName>
</protein>
<proteinExistence type="predicted"/>
<name>A0A0A9BNZ6_ARUDO</name>
<evidence type="ECO:0000313" key="1">
    <source>
        <dbReference type="EMBL" id="JAD63898.1"/>
    </source>
</evidence>
<organism evidence="1">
    <name type="scientific">Arundo donax</name>
    <name type="common">Giant reed</name>
    <name type="synonym">Donax arundinaceus</name>
    <dbReference type="NCBI Taxonomy" id="35708"/>
    <lineage>
        <taxon>Eukaryota</taxon>
        <taxon>Viridiplantae</taxon>
        <taxon>Streptophyta</taxon>
        <taxon>Embryophyta</taxon>
        <taxon>Tracheophyta</taxon>
        <taxon>Spermatophyta</taxon>
        <taxon>Magnoliopsida</taxon>
        <taxon>Liliopsida</taxon>
        <taxon>Poales</taxon>
        <taxon>Poaceae</taxon>
        <taxon>PACMAD clade</taxon>
        <taxon>Arundinoideae</taxon>
        <taxon>Arundineae</taxon>
        <taxon>Arundo</taxon>
    </lineage>
</organism>
<reference evidence="1" key="1">
    <citation type="submission" date="2014-09" db="EMBL/GenBank/DDBJ databases">
        <authorList>
            <person name="Magalhaes I.L.F."/>
            <person name="Oliveira U."/>
            <person name="Santos F.R."/>
            <person name="Vidigal T.H.D.A."/>
            <person name="Brescovit A.D."/>
            <person name="Santos A.J."/>
        </authorList>
    </citation>
    <scope>NUCLEOTIDE SEQUENCE</scope>
    <source>
        <tissue evidence="1">Shoot tissue taken approximately 20 cm above the soil surface</tissue>
    </source>
</reference>